<keyword evidence="4 5" id="KW-0472">Membrane</keyword>
<dbReference type="GO" id="GO:0016020">
    <property type="term" value="C:membrane"/>
    <property type="evidence" value="ECO:0007669"/>
    <property type="project" value="UniProtKB-SubCell"/>
</dbReference>
<dbReference type="Proteomes" id="UP000220904">
    <property type="component" value="Unassembled WGS sequence"/>
</dbReference>
<evidence type="ECO:0000313" key="8">
    <source>
        <dbReference type="Proteomes" id="UP000220904"/>
    </source>
</evidence>
<feature type="transmembrane region" description="Helical" evidence="5">
    <location>
        <begin position="163"/>
        <end position="184"/>
    </location>
</feature>
<organism evidence="7 8">
    <name type="scientific">Faecalibacterium prausnitzii</name>
    <dbReference type="NCBI Taxonomy" id="853"/>
    <lineage>
        <taxon>Bacteria</taxon>
        <taxon>Bacillati</taxon>
        <taxon>Bacillota</taxon>
        <taxon>Clostridia</taxon>
        <taxon>Eubacteriales</taxon>
        <taxon>Oscillospiraceae</taxon>
        <taxon>Faecalibacterium</taxon>
    </lineage>
</organism>
<dbReference type="OrthoDB" id="9778229at2"/>
<dbReference type="PANTHER" id="PTHR43021">
    <property type="entry name" value="NA(+)/H(+) ANTIPORTER-RELATED"/>
    <property type="match status" value="1"/>
</dbReference>
<feature type="transmembrane region" description="Helical" evidence="5">
    <location>
        <begin position="204"/>
        <end position="224"/>
    </location>
</feature>
<feature type="domain" description="Cation/H+ exchanger transmembrane" evidence="6">
    <location>
        <begin position="10"/>
        <end position="401"/>
    </location>
</feature>
<feature type="transmembrane region" description="Helical" evidence="5">
    <location>
        <begin position="236"/>
        <end position="255"/>
    </location>
</feature>
<feature type="transmembrane region" description="Helical" evidence="5">
    <location>
        <begin position="97"/>
        <end position="121"/>
    </location>
</feature>
<accession>A0A2A7B9V0</accession>
<name>A0A2A7B9V0_9FIRM</name>
<sequence>MEQLLICLSLALIAGLLMSRLAKVAHLPAVTSYLVAGLLLGPFFLGRLGLNGWGIGFGSLTQVESYGLITQVALGFIAFVIGNEFRLTTLESMGRQAITVGILQAVVTTALVDLALVVLHLLRPDVISMASAITLGAIAAATAPAATLMVVKQYKANGPLTHLLLMVVAIDDAVGLVLFSASFGVANALEQGRIDPLGVIVEPLVEIVLSLGLGALAGFVLNQLEIYFHSRSKRMSLSVAFVLLTVGLSMVTFQIGPVHCGFSLLLVCMMTGTVFCNICPTSDELMDRLDRWVSPVNILFFVLSGAELDLNILSNPLVLLIGVVYIASRSLGKISGSYFSCRATRCSDNIQKYLGITLLPQAGVALGMAAEAAELSDGHMVRNVVLFSVLVYELVGPTLTKISLTAAGEIEPEGRTSARTANKPEAPVTLD</sequence>
<comment type="caution">
    <text evidence="7">The sequence shown here is derived from an EMBL/GenBank/DDBJ whole genome shotgun (WGS) entry which is preliminary data.</text>
</comment>
<protein>
    <submittedName>
        <fullName evidence="7">Sodium:proton antiporter</fullName>
    </submittedName>
</protein>
<dbReference type="InterPro" id="IPR006153">
    <property type="entry name" value="Cation/H_exchanger_TM"/>
</dbReference>
<dbReference type="PANTHER" id="PTHR43021:SF2">
    <property type="entry name" value="CATION_H+ EXCHANGER DOMAIN-CONTAINING PROTEIN"/>
    <property type="match status" value="1"/>
</dbReference>
<reference evidence="7 8" key="1">
    <citation type="journal article" date="2017" name="Front. Microbiol.">
        <title>New Insights into the Diversity of the Genus Faecalibacterium.</title>
        <authorList>
            <person name="Benevides L."/>
            <person name="Burman S."/>
            <person name="Martin R."/>
            <person name="Robert V."/>
            <person name="Thomas M."/>
            <person name="Miquel S."/>
            <person name="Chain F."/>
            <person name="Sokol H."/>
            <person name="Bermudez-Humaran L.G."/>
            <person name="Morrison M."/>
            <person name="Langella P."/>
            <person name="Azevedo V.A."/>
            <person name="Chatel J.M."/>
            <person name="Soares S."/>
        </authorList>
    </citation>
    <scope>NUCLEOTIDE SEQUENCE [LARGE SCALE GENOMIC DNA]</scope>
    <source>
        <strain evidence="7 8">AHMP21</strain>
    </source>
</reference>
<evidence type="ECO:0000256" key="3">
    <source>
        <dbReference type="ARBA" id="ARBA00022989"/>
    </source>
</evidence>
<evidence type="ECO:0000313" key="7">
    <source>
        <dbReference type="EMBL" id="PDX88062.1"/>
    </source>
</evidence>
<proteinExistence type="predicted"/>
<dbReference type="EMBL" id="NOUV01000005">
    <property type="protein sequence ID" value="PDX88062.1"/>
    <property type="molecule type" value="Genomic_DNA"/>
</dbReference>
<dbReference type="Pfam" id="PF00999">
    <property type="entry name" value="Na_H_Exchanger"/>
    <property type="match status" value="1"/>
</dbReference>
<feature type="transmembrane region" description="Helical" evidence="5">
    <location>
        <begin position="127"/>
        <end position="151"/>
    </location>
</feature>
<keyword evidence="2 5" id="KW-0812">Transmembrane</keyword>
<gene>
    <name evidence="7" type="ORF">CHR60_02530</name>
</gene>
<dbReference type="Gene3D" id="1.20.1530.20">
    <property type="match status" value="1"/>
</dbReference>
<dbReference type="InterPro" id="IPR038770">
    <property type="entry name" value="Na+/solute_symporter_sf"/>
</dbReference>
<evidence type="ECO:0000259" key="6">
    <source>
        <dbReference type="Pfam" id="PF00999"/>
    </source>
</evidence>
<feature type="transmembrane region" description="Helical" evidence="5">
    <location>
        <begin position="66"/>
        <end position="85"/>
    </location>
</feature>
<evidence type="ECO:0000256" key="5">
    <source>
        <dbReference type="SAM" id="Phobius"/>
    </source>
</evidence>
<dbReference type="AlphaFoldDB" id="A0A2A7B9V0"/>
<evidence type="ECO:0000256" key="1">
    <source>
        <dbReference type="ARBA" id="ARBA00004141"/>
    </source>
</evidence>
<dbReference type="GO" id="GO:0015297">
    <property type="term" value="F:antiporter activity"/>
    <property type="evidence" value="ECO:0007669"/>
    <property type="project" value="InterPro"/>
</dbReference>
<comment type="subcellular location">
    <subcellularLocation>
        <location evidence="1">Membrane</location>
        <topology evidence="1">Multi-pass membrane protein</topology>
    </subcellularLocation>
</comment>
<evidence type="ECO:0000256" key="2">
    <source>
        <dbReference type="ARBA" id="ARBA00022692"/>
    </source>
</evidence>
<feature type="transmembrane region" description="Helical" evidence="5">
    <location>
        <begin position="314"/>
        <end position="332"/>
    </location>
</feature>
<evidence type="ECO:0000256" key="4">
    <source>
        <dbReference type="ARBA" id="ARBA00023136"/>
    </source>
</evidence>
<keyword evidence="3 5" id="KW-1133">Transmembrane helix</keyword>
<dbReference type="GO" id="GO:1902600">
    <property type="term" value="P:proton transmembrane transport"/>
    <property type="evidence" value="ECO:0007669"/>
    <property type="project" value="InterPro"/>
</dbReference>